<feature type="compositionally biased region" description="Basic and acidic residues" evidence="1">
    <location>
        <begin position="61"/>
        <end position="78"/>
    </location>
</feature>
<organism evidence="2 3">
    <name type="scientific">Schizothecium vesticola</name>
    <dbReference type="NCBI Taxonomy" id="314040"/>
    <lineage>
        <taxon>Eukaryota</taxon>
        <taxon>Fungi</taxon>
        <taxon>Dikarya</taxon>
        <taxon>Ascomycota</taxon>
        <taxon>Pezizomycotina</taxon>
        <taxon>Sordariomycetes</taxon>
        <taxon>Sordariomycetidae</taxon>
        <taxon>Sordariales</taxon>
        <taxon>Schizotheciaceae</taxon>
        <taxon>Schizothecium</taxon>
    </lineage>
</organism>
<feature type="region of interest" description="Disordered" evidence="1">
    <location>
        <begin position="42"/>
        <end position="99"/>
    </location>
</feature>
<evidence type="ECO:0000313" key="2">
    <source>
        <dbReference type="EMBL" id="KAK0750495.1"/>
    </source>
</evidence>
<evidence type="ECO:0000313" key="3">
    <source>
        <dbReference type="Proteomes" id="UP001172155"/>
    </source>
</evidence>
<comment type="caution">
    <text evidence="2">The sequence shown here is derived from an EMBL/GenBank/DDBJ whole genome shotgun (WGS) entry which is preliminary data.</text>
</comment>
<keyword evidence="3" id="KW-1185">Reference proteome</keyword>
<proteinExistence type="predicted"/>
<evidence type="ECO:0000256" key="1">
    <source>
        <dbReference type="SAM" id="MobiDB-lite"/>
    </source>
</evidence>
<dbReference type="AlphaFoldDB" id="A0AA40K980"/>
<sequence length="99" mass="11463">MAPLYNLLWQIYLGVETQLVAQILKIPAFHHGVRRIHRAVEDLRHGRNPNEPLYPGEATENPEKSDGFFRHFTEELRNQFRGTPTEPPPAKQQPPAKKE</sequence>
<dbReference type="InterPro" id="IPR020301">
    <property type="entry name" value="Mrx7"/>
</dbReference>
<protein>
    <submittedName>
        <fullName evidence="2">Uncharacterized protein</fullName>
    </submittedName>
</protein>
<gene>
    <name evidence="2" type="ORF">B0T18DRAFT_428431</name>
</gene>
<dbReference type="Pfam" id="PF10906">
    <property type="entry name" value="Mrx7"/>
    <property type="match status" value="1"/>
</dbReference>
<dbReference type="EMBL" id="JAUKUD010000003">
    <property type="protein sequence ID" value="KAK0750495.1"/>
    <property type="molecule type" value="Genomic_DNA"/>
</dbReference>
<name>A0AA40K980_9PEZI</name>
<accession>A0AA40K980</accession>
<reference evidence="2" key="1">
    <citation type="submission" date="2023-06" db="EMBL/GenBank/DDBJ databases">
        <title>Genome-scale phylogeny and comparative genomics of the fungal order Sordariales.</title>
        <authorList>
            <consortium name="Lawrence Berkeley National Laboratory"/>
            <person name="Hensen N."/>
            <person name="Bonometti L."/>
            <person name="Westerberg I."/>
            <person name="Brannstrom I.O."/>
            <person name="Guillou S."/>
            <person name="Cros-Aarteil S."/>
            <person name="Calhoun S."/>
            <person name="Haridas S."/>
            <person name="Kuo A."/>
            <person name="Mondo S."/>
            <person name="Pangilinan J."/>
            <person name="Riley R."/>
            <person name="LaButti K."/>
            <person name="Andreopoulos B."/>
            <person name="Lipzen A."/>
            <person name="Chen C."/>
            <person name="Yanf M."/>
            <person name="Daum C."/>
            <person name="Ng V."/>
            <person name="Clum A."/>
            <person name="Steindorff A."/>
            <person name="Ohm R."/>
            <person name="Martin F."/>
            <person name="Silar P."/>
            <person name="Natvig D."/>
            <person name="Lalanne C."/>
            <person name="Gautier V."/>
            <person name="Ament-velasquez S.L."/>
            <person name="Kruys A."/>
            <person name="Hutchinson M.I."/>
            <person name="Powell A.J."/>
            <person name="Barry K."/>
            <person name="Miller A.N."/>
            <person name="Grigoriev I.V."/>
            <person name="Debuchy R."/>
            <person name="Gladieux P."/>
            <person name="Thoren M.H."/>
            <person name="Johannesson H."/>
        </authorList>
    </citation>
    <scope>NUCLEOTIDE SEQUENCE</scope>
    <source>
        <strain evidence="2">SMH3187-1</strain>
    </source>
</reference>
<dbReference type="Proteomes" id="UP001172155">
    <property type="component" value="Unassembled WGS sequence"/>
</dbReference>